<keyword evidence="2 3" id="KW-0040">ANK repeat</keyword>
<feature type="domain" description="HTH APSES-type" evidence="5">
    <location>
        <begin position="2"/>
        <end position="109"/>
    </location>
</feature>
<dbReference type="GO" id="GO:0033309">
    <property type="term" value="C:SBF transcription complex"/>
    <property type="evidence" value="ECO:0007669"/>
    <property type="project" value="TreeGrafter"/>
</dbReference>
<dbReference type="Proteomes" id="UP000193411">
    <property type="component" value="Unassembled WGS sequence"/>
</dbReference>
<dbReference type="PROSITE" id="PS51299">
    <property type="entry name" value="HTH_APSES"/>
    <property type="match status" value="1"/>
</dbReference>
<dbReference type="InterPro" id="IPR003163">
    <property type="entry name" value="Tscrpt_reg_HTH_APSES-type"/>
</dbReference>
<comment type="caution">
    <text evidence="6">The sequence shown here is derived from an EMBL/GenBank/DDBJ whole genome shotgun (WGS) entry which is preliminary data.</text>
</comment>
<feature type="non-terminal residue" evidence="6">
    <location>
        <position position="1"/>
    </location>
</feature>
<dbReference type="PROSITE" id="PS50297">
    <property type="entry name" value="ANK_REP_REGION"/>
    <property type="match status" value="1"/>
</dbReference>
<dbReference type="Gene3D" id="3.10.260.10">
    <property type="entry name" value="Transcription regulator HTH, APSES-type DNA-binding domain"/>
    <property type="match status" value="1"/>
</dbReference>
<dbReference type="STRING" id="765915.A0A1Y2HVR9"/>
<dbReference type="GO" id="GO:0030907">
    <property type="term" value="C:MBF transcription complex"/>
    <property type="evidence" value="ECO:0007669"/>
    <property type="project" value="TreeGrafter"/>
</dbReference>
<dbReference type="SMART" id="SM01252">
    <property type="entry name" value="KilA-N"/>
    <property type="match status" value="1"/>
</dbReference>
<protein>
    <recommendedName>
        <fullName evidence="5">HTH APSES-type domain-containing protein</fullName>
    </recommendedName>
</protein>
<dbReference type="Pfam" id="PF04383">
    <property type="entry name" value="KilA-N"/>
    <property type="match status" value="1"/>
</dbReference>
<evidence type="ECO:0000256" key="4">
    <source>
        <dbReference type="SAM" id="MobiDB-lite"/>
    </source>
</evidence>
<evidence type="ECO:0000256" key="3">
    <source>
        <dbReference type="PROSITE-ProRule" id="PRU00023"/>
    </source>
</evidence>
<evidence type="ECO:0000313" key="6">
    <source>
        <dbReference type="EMBL" id="ORZ38717.1"/>
    </source>
</evidence>
<dbReference type="GO" id="GO:0003677">
    <property type="term" value="F:DNA binding"/>
    <property type="evidence" value="ECO:0007669"/>
    <property type="project" value="InterPro"/>
</dbReference>
<dbReference type="AlphaFoldDB" id="A0A1Y2HVR9"/>
<feature type="region of interest" description="Disordered" evidence="4">
    <location>
        <begin position="101"/>
        <end position="134"/>
    </location>
</feature>
<feature type="repeat" description="ANK" evidence="3">
    <location>
        <begin position="227"/>
        <end position="259"/>
    </location>
</feature>
<feature type="compositionally biased region" description="Polar residues" evidence="4">
    <location>
        <begin position="120"/>
        <end position="134"/>
    </location>
</feature>
<dbReference type="Pfam" id="PF13637">
    <property type="entry name" value="Ank_4"/>
    <property type="match status" value="1"/>
</dbReference>
<keyword evidence="7" id="KW-1185">Reference proteome</keyword>
<dbReference type="InterPro" id="IPR051642">
    <property type="entry name" value="SWI6-like"/>
</dbReference>
<dbReference type="InterPro" id="IPR036887">
    <property type="entry name" value="HTH_APSES_sf"/>
</dbReference>
<evidence type="ECO:0000313" key="7">
    <source>
        <dbReference type="Proteomes" id="UP000193411"/>
    </source>
</evidence>
<dbReference type="EMBL" id="MCFL01000007">
    <property type="protein sequence ID" value="ORZ38717.1"/>
    <property type="molecule type" value="Genomic_DNA"/>
</dbReference>
<dbReference type="OrthoDB" id="6718656at2759"/>
<dbReference type="InterPro" id="IPR018004">
    <property type="entry name" value="KilA/APSES_HTH"/>
</dbReference>
<proteinExistence type="predicted"/>
<accession>A0A1Y2HVR9</accession>
<keyword evidence="1" id="KW-0677">Repeat</keyword>
<dbReference type="InterPro" id="IPR002110">
    <property type="entry name" value="Ankyrin_rpt"/>
</dbReference>
<reference evidence="6 7" key="1">
    <citation type="submission" date="2016-07" db="EMBL/GenBank/DDBJ databases">
        <title>Pervasive Adenine N6-methylation of Active Genes in Fungi.</title>
        <authorList>
            <consortium name="DOE Joint Genome Institute"/>
            <person name="Mondo S.J."/>
            <person name="Dannebaum R.O."/>
            <person name="Kuo R.C."/>
            <person name="Labutti K."/>
            <person name="Haridas S."/>
            <person name="Kuo A."/>
            <person name="Salamov A."/>
            <person name="Ahrendt S.R."/>
            <person name="Lipzen A."/>
            <person name="Sullivan W."/>
            <person name="Andreopoulos W.B."/>
            <person name="Clum A."/>
            <person name="Lindquist E."/>
            <person name="Daum C."/>
            <person name="Ramamoorthy G.K."/>
            <person name="Gryganskyi A."/>
            <person name="Culley D."/>
            <person name="Magnuson J.K."/>
            <person name="James T.Y."/>
            <person name="O'Malley M.A."/>
            <person name="Stajich J.E."/>
            <person name="Spatafora J.W."/>
            <person name="Visel A."/>
            <person name="Grigoriev I.V."/>
        </authorList>
    </citation>
    <scope>NUCLEOTIDE SEQUENCE [LARGE SCALE GENOMIC DNA]</scope>
    <source>
        <strain evidence="6 7">PL171</strain>
    </source>
</reference>
<gene>
    <name evidence="6" type="ORF">BCR44DRAFT_1387358</name>
</gene>
<dbReference type="FunFam" id="3.10.260.10:FF:000001">
    <property type="entry name" value="APSES transcription factor (MbpA)"/>
    <property type="match status" value="1"/>
</dbReference>
<dbReference type="PROSITE" id="PS50088">
    <property type="entry name" value="ANK_REPEAT"/>
    <property type="match status" value="1"/>
</dbReference>
<dbReference type="PANTHER" id="PTHR43828">
    <property type="entry name" value="ASPARAGINASE"/>
    <property type="match status" value="1"/>
</dbReference>
<dbReference type="GO" id="GO:0001228">
    <property type="term" value="F:DNA-binding transcription activator activity, RNA polymerase II-specific"/>
    <property type="evidence" value="ECO:0007669"/>
    <property type="project" value="UniProtKB-ARBA"/>
</dbReference>
<dbReference type="SUPFAM" id="SSF48403">
    <property type="entry name" value="Ankyrin repeat"/>
    <property type="match status" value="1"/>
</dbReference>
<name>A0A1Y2HVR9_9FUNG</name>
<evidence type="ECO:0000256" key="1">
    <source>
        <dbReference type="ARBA" id="ARBA00022737"/>
    </source>
</evidence>
<dbReference type="InterPro" id="IPR036770">
    <property type="entry name" value="Ankyrin_rpt-contain_sf"/>
</dbReference>
<dbReference type="SUPFAM" id="SSF54616">
    <property type="entry name" value="DNA-binding domain of Mlu1-box binding protein MBP1"/>
    <property type="match status" value="1"/>
</dbReference>
<evidence type="ECO:0000259" key="5">
    <source>
        <dbReference type="PROSITE" id="PS51299"/>
    </source>
</evidence>
<evidence type="ECO:0000256" key="2">
    <source>
        <dbReference type="ARBA" id="ARBA00023043"/>
    </source>
</evidence>
<dbReference type="PANTHER" id="PTHR43828:SF3">
    <property type="entry name" value="CHROMO DOMAIN-CONTAINING PROTEIN"/>
    <property type="match status" value="1"/>
</dbReference>
<dbReference type="Gene3D" id="1.25.40.20">
    <property type="entry name" value="Ankyrin repeat-containing domain"/>
    <property type="match status" value="1"/>
</dbReference>
<organism evidence="6 7">
    <name type="scientific">Catenaria anguillulae PL171</name>
    <dbReference type="NCBI Taxonomy" id="765915"/>
    <lineage>
        <taxon>Eukaryota</taxon>
        <taxon>Fungi</taxon>
        <taxon>Fungi incertae sedis</taxon>
        <taxon>Blastocladiomycota</taxon>
        <taxon>Blastocladiomycetes</taxon>
        <taxon>Blastocladiales</taxon>
        <taxon>Catenariaceae</taxon>
        <taxon>Catenaria</taxon>
    </lineage>
</organism>
<dbReference type="SMART" id="SM00248">
    <property type="entry name" value="ANK"/>
    <property type="match status" value="2"/>
</dbReference>
<sequence>NIYSAVYSGVPVWEYMCNHVAVMRRKADSWLNATQLLKVANVEKARRTKILEREWATDSQHEKVQGGYGKYQGTWIPYERAVELCQKYKIETMVGPLLDFDPGTMTARPKPSNQHHHHQQQAMDTQSQSNSPLSPLTLQFDLAAAYASRTPITSAATTPVFANMQLPSTNPAGVSPHAAAAVHSPTEGSAAYRNQWMAVFLAGSDAQAQTLCRSADKSDVNRAMDAEGNTPMHWAAALGRISVLEDLVAHGADPLAVNKAGETPLMRAVNTAHNADGQSFLHVLKLCAPHMDAVLRVDRRGRSALHHIVRAAMDLSQGCKLSVAAVYYAQELTKYLMEELKVPRDDVIRLARICDVDGRKAVEVARGARNHDLVAHLVALDPAGSTEIVSGGCGMNSPLVSSLAAAAGERTAGMCE</sequence>